<dbReference type="Proteomes" id="UP000327439">
    <property type="component" value="Chromosome D02"/>
</dbReference>
<organism evidence="1 2">
    <name type="scientific">Gossypium barbadense</name>
    <name type="common">Sea Island cotton</name>
    <name type="synonym">Hibiscus barbadensis</name>
    <dbReference type="NCBI Taxonomy" id="3634"/>
    <lineage>
        <taxon>Eukaryota</taxon>
        <taxon>Viridiplantae</taxon>
        <taxon>Streptophyta</taxon>
        <taxon>Embryophyta</taxon>
        <taxon>Tracheophyta</taxon>
        <taxon>Spermatophyta</taxon>
        <taxon>Magnoliopsida</taxon>
        <taxon>eudicotyledons</taxon>
        <taxon>Gunneridae</taxon>
        <taxon>Pentapetalae</taxon>
        <taxon>rosids</taxon>
        <taxon>malvids</taxon>
        <taxon>Malvales</taxon>
        <taxon>Malvaceae</taxon>
        <taxon>Malvoideae</taxon>
        <taxon>Gossypium</taxon>
    </lineage>
</organism>
<dbReference type="EMBL" id="CM018216">
    <property type="protein sequence ID" value="KAB2039574.1"/>
    <property type="molecule type" value="Genomic_DNA"/>
</dbReference>
<protein>
    <submittedName>
        <fullName evidence="1">Uncharacterized protein</fullName>
    </submittedName>
</protein>
<accession>A0A5J5SAJ9</accession>
<gene>
    <name evidence="1" type="ORF">ES319_D02G019300v1</name>
</gene>
<proteinExistence type="predicted"/>
<keyword evidence="2" id="KW-1185">Reference proteome</keyword>
<name>A0A5J5SAJ9_GOSBA</name>
<dbReference type="AlphaFoldDB" id="A0A5J5SAJ9"/>
<evidence type="ECO:0000313" key="2">
    <source>
        <dbReference type="Proteomes" id="UP000327439"/>
    </source>
</evidence>
<sequence length="37" mass="4188">MLKPKAAMAVFPYTFWPKNSMISSSVGENLKPVRTIF</sequence>
<reference evidence="2" key="1">
    <citation type="journal article" date="2020" name="Nat. Genet.">
        <title>Genomic diversifications of five Gossypium allopolyploid species and their impact on cotton improvement.</title>
        <authorList>
            <person name="Chen Z.J."/>
            <person name="Sreedasyam A."/>
            <person name="Ando A."/>
            <person name="Song Q."/>
            <person name="De Santiago L.M."/>
            <person name="Hulse-Kemp A.M."/>
            <person name="Ding M."/>
            <person name="Ye W."/>
            <person name="Kirkbride R.C."/>
            <person name="Jenkins J."/>
            <person name="Plott C."/>
            <person name="Lovell J."/>
            <person name="Lin Y.M."/>
            <person name="Vaughn R."/>
            <person name="Liu B."/>
            <person name="Simpson S."/>
            <person name="Scheffler B.E."/>
            <person name="Wen L."/>
            <person name="Saski C.A."/>
            <person name="Grover C.E."/>
            <person name="Hu G."/>
            <person name="Conover J.L."/>
            <person name="Carlson J.W."/>
            <person name="Shu S."/>
            <person name="Boston L.B."/>
            <person name="Williams M."/>
            <person name="Peterson D.G."/>
            <person name="McGee K."/>
            <person name="Jones D.C."/>
            <person name="Wendel J.F."/>
            <person name="Stelly D.M."/>
            <person name="Grimwood J."/>
            <person name="Schmutz J."/>
        </authorList>
    </citation>
    <scope>NUCLEOTIDE SEQUENCE [LARGE SCALE GENOMIC DNA]</scope>
    <source>
        <strain evidence="2">cv. 3-79</strain>
    </source>
</reference>
<evidence type="ECO:0000313" key="1">
    <source>
        <dbReference type="EMBL" id="KAB2039574.1"/>
    </source>
</evidence>